<keyword evidence="5" id="KW-1185">Reference proteome</keyword>
<dbReference type="InterPro" id="IPR043502">
    <property type="entry name" value="DNA/RNA_pol_sf"/>
</dbReference>
<comment type="similarity">
    <text evidence="1">Belongs to the bacterial reverse transcriptase family.</text>
</comment>
<proteinExistence type="inferred from homology"/>
<protein>
    <submittedName>
        <fullName evidence="4">RNA-directed DNA polymerase</fullName>
    </submittedName>
</protein>
<feature type="compositionally biased region" description="Basic residues" evidence="2">
    <location>
        <begin position="92"/>
        <end position="101"/>
    </location>
</feature>
<reference evidence="4" key="1">
    <citation type="submission" date="2019-03" db="EMBL/GenBank/DDBJ databases">
        <title>Metabolic reconstructions from genomes of highly enriched 'Candidatus Accumulibacter' and 'Candidatus Competibacter' bioreactor populations.</title>
        <authorList>
            <person name="Annavajhala M.K."/>
            <person name="Welles L."/>
            <person name="Abbas B."/>
            <person name="Sorokin D."/>
            <person name="Park H."/>
            <person name="Van Loosdrecht M."/>
            <person name="Chandran K."/>
        </authorList>
    </citation>
    <scope>NUCLEOTIDE SEQUENCE</scope>
    <source>
        <strain evidence="4">SBR_L</strain>
    </source>
</reference>
<feature type="compositionally biased region" description="Basic and acidic residues" evidence="2">
    <location>
        <begin position="82"/>
        <end position="91"/>
    </location>
</feature>
<keyword evidence="4" id="KW-0695">RNA-directed DNA polymerase</keyword>
<evidence type="ECO:0000313" key="5">
    <source>
        <dbReference type="Proteomes" id="UP000886469"/>
    </source>
</evidence>
<evidence type="ECO:0000313" key="4">
    <source>
        <dbReference type="EMBL" id="NMQ06461.1"/>
    </source>
</evidence>
<dbReference type="SUPFAM" id="SSF56672">
    <property type="entry name" value="DNA/RNA polymerases"/>
    <property type="match status" value="1"/>
</dbReference>
<dbReference type="Proteomes" id="UP000886469">
    <property type="component" value="Unassembled WGS sequence"/>
</dbReference>
<gene>
    <name evidence="4" type="ORF">E4Q08_15000</name>
</gene>
<accession>A0ABX1TD83</accession>
<feature type="compositionally biased region" description="Basic residues" evidence="2">
    <location>
        <begin position="67"/>
        <end position="81"/>
    </location>
</feature>
<dbReference type="InterPro" id="IPR000477">
    <property type="entry name" value="RT_dom"/>
</dbReference>
<comment type="caution">
    <text evidence="4">The sequence shown here is derived from an EMBL/GenBank/DDBJ whole genome shotgun (WGS) entry which is preliminary data.</text>
</comment>
<feature type="compositionally biased region" description="Basic and acidic residues" evidence="2">
    <location>
        <begin position="53"/>
        <end position="64"/>
    </location>
</feature>
<dbReference type="GO" id="GO:0003964">
    <property type="term" value="F:RNA-directed DNA polymerase activity"/>
    <property type="evidence" value="ECO:0007669"/>
    <property type="project" value="UniProtKB-KW"/>
</dbReference>
<evidence type="ECO:0000256" key="1">
    <source>
        <dbReference type="ARBA" id="ARBA00034120"/>
    </source>
</evidence>
<name>A0ABX1TD83_9PROT</name>
<dbReference type="PROSITE" id="PS50878">
    <property type="entry name" value="RT_POL"/>
    <property type="match status" value="1"/>
</dbReference>
<keyword evidence="4" id="KW-0548">Nucleotidyltransferase</keyword>
<dbReference type="PANTHER" id="PTHR34047:SF8">
    <property type="entry name" value="PROTEIN YKFC"/>
    <property type="match status" value="1"/>
</dbReference>
<feature type="domain" description="Reverse transcriptase" evidence="3">
    <location>
        <begin position="150"/>
        <end position="388"/>
    </location>
</feature>
<feature type="region of interest" description="Disordered" evidence="2">
    <location>
        <begin position="48"/>
        <end position="137"/>
    </location>
</feature>
<dbReference type="Pfam" id="PF00078">
    <property type="entry name" value="RVT_1"/>
    <property type="match status" value="1"/>
</dbReference>
<evidence type="ECO:0000256" key="2">
    <source>
        <dbReference type="SAM" id="MobiDB-lite"/>
    </source>
</evidence>
<dbReference type="CDD" id="cd01646">
    <property type="entry name" value="RT_Bac_retron_I"/>
    <property type="match status" value="1"/>
</dbReference>
<dbReference type="PANTHER" id="PTHR34047">
    <property type="entry name" value="NUCLEAR INTRON MATURASE 1, MITOCHONDRIAL-RELATED"/>
    <property type="match status" value="1"/>
</dbReference>
<evidence type="ECO:0000259" key="3">
    <source>
        <dbReference type="PROSITE" id="PS50878"/>
    </source>
</evidence>
<organism evidence="4 5">
    <name type="scientific">Candidatus Accumulibacter contiguus</name>
    <dbReference type="NCBI Taxonomy" id="2954381"/>
    <lineage>
        <taxon>Bacteria</taxon>
        <taxon>Pseudomonadati</taxon>
        <taxon>Pseudomonadota</taxon>
        <taxon>Betaproteobacteria</taxon>
        <taxon>Candidatus Accumulibacter</taxon>
    </lineage>
</organism>
<sequence length="459" mass="51659">MTIAVFGWCYVLPTFVRPFFWFRRRAGRRAGTPVPVVLRKCRSIRASGLAGRGEGRRTAPDRSGPRAGRKAGRQRGNRPRRAHSEARERPGRSARRSRPGSRHRDGIGSGELLGLATRDTGPAGRRLPNPAAEQPSDLGDEAADVLVLAAAQPIPLPGQPQVQSQLVFIHEPKRRKISAAPFRDRVVHHALCQVIEPLFEASFIADSYANRRGKGTHRALDRLQHHAGRYRYVLRADVVQHFPSLDHDLLRGKLARVVDDSDLLWLAGLILDSGAGVLTDEYRPVYFPGDDLLAACRPRGLPIGNLTSQFWSNVYLNDFDWFVQRQLGCGAYLRYVDDFALFGDDRKTLWQWKEALIARLAQERLTIHASEAQVLPTRCGIPWLGFVVYPTHRLLKRRNAVNFTRRLSGNLDAYRAGSISFAELDASVRGWINHVRYADTWGLRKHLFAAHPIPGRRAK</sequence>
<dbReference type="EMBL" id="SPMX01000043">
    <property type="protein sequence ID" value="NMQ06461.1"/>
    <property type="molecule type" value="Genomic_DNA"/>
</dbReference>
<keyword evidence="4" id="KW-0808">Transferase</keyword>
<dbReference type="InterPro" id="IPR051083">
    <property type="entry name" value="GrpII_Intron_Splice-Mob/Def"/>
</dbReference>